<dbReference type="Pfam" id="PF00144">
    <property type="entry name" value="Beta-lactamase"/>
    <property type="match status" value="1"/>
</dbReference>
<dbReference type="EC" id="3.5.1.46" evidence="3"/>
<reference evidence="3 4" key="1">
    <citation type="submission" date="2018-12" db="EMBL/GenBank/DDBJ databases">
        <authorList>
            <consortium name="Pathogen Informatics"/>
        </authorList>
    </citation>
    <scope>NUCLEOTIDE SEQUENCE [LARGE SCALE GENOMIC DNA]</scope>
    <source>
        <strain evidence="3 4">NCTC13098</strain>
    </source>
</reference>
<dbReference type="Proteomes" id="UP000274346">
    <property type="component" value="Chromosome"/>
</dbReference>
<dbReference type="InterPro" id="IPR001466">
    <property type="entry name" value="Beta-lactam-related"/>
</dbReference>
<evidence type="ECO:0000313" key="4">
    <source>
        <dbReference type="Proteomes" id="UP000274346"/>
    </source>
</evidence>
<dbReference type="AlphaFoldDB" id="A0A3P8IUB6"/>
<proteinExistence type="predicted"/>
<protein>
    <submittedName>
        <fullName evidence="3">6-aminohexanoate-dimer hydrolase</fullName>
        <ecNumber evidence="3">3.5.1.46</ecNumber>
    </submittedName>
</protein>
<evidence type="ECO:0000313" key="3">
    <source>
        <dbReference type="EMBL" id="VDR25744.1"/>
    </source>
</evidence>
<dbReference type="SUPFAM" id="SSF56601">
    <property type="entry name" value="beta-lactamase/transpeptidase-like"/>
    <property type="match status" value="1"/>
</dbReference>
<dbReference type="GO" id="GO:0019875">
    <property type="term" value="F:6-aminohexanoate-dimer hydrolase activity"/>
    <property type="evidence" value="ECO:0007669"/>
    <property type="project" value="UniProtKB-EC"/>
</dbReference>
<dbReference type="Gene3D" id="3.40.710.10">
    <property type="entry name" value="DD-peptidase/beta-lactamase superfamily"/>
    <property type="match status" value="1"/>
</dbReference>
<accession>A0A3P8IUB6</accession>
<sequence length="437" mass="48120">MTSIKTIKPLALALMLTALPGAALAQAQPQQACGGVLLDTCPTPFDKTLPAAKEMLTWNRADRVIGFRNDYRNYAGDVFHHGASAALQQADRQLTDVSYTVNSHTWNLQDYLKRQDVTGFLVLKEGKIAYKYLGAGNSDTTLWTSRSVGKAVVSTLVGIAIQQGKIRSLDDLVTDYEPNLKGTAWDGVTLRQLIQHTSGVEWNEDYTNPQSHFARLTQCEAHPGAYDCVRKIVASLKRAHPAGEQWSYSSGGAWLLGDIVERATGMSLAAWLEQTLWRPGGMAHDGVWHAYQQGKHDVGAHGFNATLEDWGRFGEFVARDGRLANGKSLVPDGWFDMSSAWTQAQKSVSAAHPEGIYGFQWRNNAIPANAKNVEPTARQGLKDSLWALGIYGQVIMVNRAEHLVIVQWSTWPQAEPSFSAQPLEAALMYSAIARQLR</sequence>
<dbReference type="PANTHER" id="PTHR43283">
    <property type="entry name" value="BETA-LACTAMASE-RELATED"/>
    <property type="match status" value="1"/>
</dbReference>
<name>A0A3P8IUB6_RAOTE</name>
<gene>
    <name evidence="3" type="primary">nylB</name>
    <name evidence="3" type="ORF">NCTC13098_02076</name>
</gene>
<evidence type="ECO:0000259" key="2">
    <source>
        <dbReference type="Pfam" id="PF00144"/>
    </source>
</evidence>
<dbReference type="InterPro" id="IPR012338">
    <property type="entry name" value="Beta-lactam/transpept-like"/>
</dbReference>
<keyword evidence="1" id="KW-0732">Signal</keyword>
<feature type="chain" id="PRO_5018031082" evidence="1">
    <location>
        <begin position="26"/>
        <end position="437"/>
    </location>
</feature>
<keyword evidence="3" id="KW-0378">Hydrolase</keyword>
<feature type="domain" description="Beta-lactamase-related" evidence="2">
    <location>
        <begin position="120"/>
        <end position="420"/>
    </location>
</feature>
<dbReference type="InterPro" id="IPR050789">
    <property type="entry name" value="Diverse_Enzym_Activities"/>
</dbReference>
<dbReference type="KEGG" id="rtg:NCTC13098_02076"/>
<dbReference type="PANTHER" id="PTHR43283:SF7">
    <property type="entry name" value="BETA-LACTAMASE-RELATED DOMAIN-CONTAINING PROTEIN"/>
    <property type="match status" value="1"/>
</dbReference>
<dbReference type="EMBL" id="LR131271">
    <property type="protein sequence ID" value="VDR25744.1"/>
    <property type="molecule type" value="Genomic_DNA"/>
</dbReference>
<organism evidence="3 4">
    <name type="scientific">Raoultella terrigena</name>
    <name type="common">Klebsiella terrigena</name>
    <dbReference type="NCBI Taxonomy" id="577"/>
    <lineage>
        <taxon>Bacteria</taxon>
        <taxon>Pseudomonadati</taxon>
        <taxon>Pseudomonadota</taxon>
        <taxon>Gammaproteobacteria</taxon>
        <taxon>Enterobacterales</taxon>
        <taxon>Enterobacteriaceae</taxon>
        <taxon>Klebsiella/Raoultella group</taxon>
        <taxon>Raoultella</taxon>
    </lineage>
</organism>
<feature type="signal peptide" evidence="1">
    <location>
        <begin position="1"/>
        <end position="25"/>
    </location>
</feature>
<evidence type="ECO:0000256" key="1">
    <source>
        <dbReference type="SAM" id="SignalP"/>
    </source>
</evidence>